<accession>A0ABU7QBW4</accession>
<feature type="domain" description="Alpha/beta hydrolase fold-3" evidence="5">
    <location>
        <begin position="119"/>
        <end position="319"/>
    </location>
</feature>
<dbReference type="PROSITE" id="PS01174">
    <property type="entry name" value="LIPASE_GDXG_SER"/>
    <property type="match status" value="1"/>
</dbReference>
<gene>
    <name evidence="6" type="ORF">V2J94_44935</name>
</gene>
<proteinExistence type="inferred from homology"/>
<dbReference type="EMBL" id="JAZBJO010000058">
    <property type="protein sequence ID" value="MEE4598895.1"/>
    <property type="molecule type" value="Genomic_DNA"/>
</dbReference>
<dbReference type="InterPro" id="IPR029058">
    <property type="entry name" value="AB_hydrolase_fold"/>
</dbReference>
<evidence type="ECO:0000259" key="5">
    <source>
        <dbReference type="Pfam" id="PF07859"/>
    </source>
</evidence>
<protein>
    <submittedName>
        <fullName evidence="6">Alpha/beta hydrolase</fullName>
    </submittedName>
</protein>
<dbReference type="Gene3D" id="3.40.50.1820">
    <property type="entry name" value="alpha/beta hydrolase"/>
    <property type="match status" value="1"/>
</dbReference>
<dbReference type="InterPro" id="IPR050300">
    <property type="entry name" value="GDXG_lipolytic_enzyme"/>
</dbReference>
<evidence type="ECO:0000313" key="7">
    <source>
        <dbReference type="Proteomes" id="UP001354709"/>
    </source>
</evidence>
<evidence type="ECO:0000313" key="6">
    <source>
        <dbReference type="EMBL" id="MEE4598895.1"/>
    </source>
</evidence>
<dbReference type="GO" id="GO:0016787">
    <property type="term" value="F:hydrolase activity"/>
    <property type="evidence" value="ECO:0007669"/>
    <property type="project" value="UniProtKB-KW"/>
</dbReference>
<evidence type="ECO:0000256" key="4">
    <source>
        <dbReference type="SAM" id="MobiDB-lite"/>
    </source>
</evidence>
<dbReference type="PANTHER" id="PTHR48081:SF8">
    <property type="entry name" value="ALPHA_BETA HYDROLASE FOLD-3 DOMAIN-CONTAINING PROTEIN-RELATED"/>
    <property type="match status" value="1"/>
</dbReference>
<organism evidence="6 7">
    <name type="scientific">Streptomyces asiaticus subsp. ignotus</name>
    <dbReference type="NCBI Taxonomy" id="3098222"/>
    <lineage>
        <taxon>Bacteria</taxon>
        <taxon>Bacillati</taxon>
        <taxon>Actinomycetota</taxon>
        <taxon>Actinomycetes</taxon>
        <taxon>Kitasatosporales</taxon>
        <taxon>Streptomycetaceae</taxon>
        <taxon>Streptomyces</taxon>
        <taxon>Streptomyces violaceusniger group</taxon>
    </lineage>
</organism>
<dbReference type="InterPro" id="IPR033140">
    <property type="entry name" value="Lipase_GDXG_put_SER_AS"/>
</dbReference>
<sequence>MTDIMFVSLDPSRLPCNKHTRRCRPPDSSSKQTTTKHANHPQRKNMTSTVESEISELRTYLAQSVDPSFNPPVAQARLAQYQYGASVPLPADTESTTLKVGGIPAVRIRSGGASDSRALLLFHSGGYSSGDPADHAALAAHLAIASNATGYVPQYRRAPEDPFPAAVEDAAAAYRGLLETGFPADKIVVAGDSAGGGLAIAVAQQAVLAGLPAPAGVYAMSPWADLTQTNPSYDIRGPHDPMLSRTSLHDLARMYLNGADPRSPLASPVFGDFTNFPPLLLHVGTDEVLLGDTLALAREAAHAGSDVTLRVWAQMIHIFPWFHPHLQTGQAAIAEAGTWIGRLTA</sequence>
<keyword evidence="2 6" id="KW-0378">Hydrolase</keyword>
<name>A0ABU7QBW4_9ACTN</name>
<evidence type="ECO:0000256" key="2">
    <source>
        <dbReference type="ARBA" id="ARBA00022801"/>
    </source>
</evidence>
<comment type="caution">
    <text evidence="6">The sequence shown here is derived from an EMBL/GenBank/DDBJ whole genome shotgun (WGS) entry which is preliminary data.</text>
</comment>
<evidence type="ECO:0000256" key="1">
    <source>
        <dbReference type="ARBA" id="ARBA00010515"/>
    </source>
</evidence>
<feature type="active site" evidence="3">
    <location>
        <position position="193"/>
    </location>
</feature>
<comment type="similarity">
    <text evidence="1">Belongs to the 'GDXG' lipolytic enzyme family.</text>
</comment>
<feature type="region of interest" description="Disordered" evidence="4">
    <location>
        <begin position="17"/>
        <end position="51"/>
    </location>
</feature>
<dbReference type="InterPro" id="IPR013094">
    <property type="entry name" value="AB_hydrolase_3"/>
</dbReference>
<reference evidence="6 7" key="1">
    <citation type="submission" date="2023-11" db="EMBL/GenBank/DDBJ databases">
        <title>30 novel species of actinomycetes from the DSMZ collection.</title>
        <authorList>
            <person name="Nouioui I."/>
        </authorList>
    </citation>
    <scope>NUCLEOTIDE SEQUENCE [LARGE SCALE GENOMIC DNA]</scope>
    <source>
        <strain evidence="6 7">DSM 41524</strain>
    </source>
</reference>
<keyword evidence="7" id="KW-1185">Reference proteome</keyword>
<evidence type="ECO:0000256" key="3">
    <source>
        <dbReference type="PROSITE-ProRule" id="PRU10038"/>
    </source>
</evidence>
<feature type="compositionally biased region" description="Polar residues" evidence="4">
    <location>
        <begin position="27"/>
        <end position="36"/>
    </location>
</feature>
<dbReference type="RefSeq" id="WP_330816203.1">
    <property type="nucleotide sequence ID" value="NZ_JAZBJO010000058.1"/>
</dbReference>
<dbReference type="Pfam" id="PF07859">
    <property type="entry name" value="Abhydrolase_3"/>
    <property type="match status" value="1"/>
</dbReference>
<dbReference type="PANTHER" id="PTHR48081">
    <property type="entry name" value="AB HYDROLASE SUPERFAMILY PROTEIN C4A8.06C"/>
    <property type="match status" value="1"/>
</dbReference>
<dbReference type="SUPFAM" id="SSF53474">
    <property type="entry name" value="alpha/beta-Hydrolases"/>
    <property type="match status" value="1"/>
</dbReference>
<dbReference type="Proteomes" id="UP001354709">
    <property type="component" value="Unassembled WGS sequence"/>
</dbReference>